<evidence type="ECO:0000259" key="1">
    <source>
        <dbReference type="Pfam" id="PF00149"/>
    </source>
</evidence>
<dbReference type="KEGG" id="vg:24607005"/>
<sequence length="436" mass="49496">MSKAKLTELQLELLGTEEGAAAAVMGYLKAERGKVAPSVFNKLFTELGYPKYNKDDLIKISDMLENDSDVAVLFDKAFEREIKLENIPNAVGDDTSLAEEDVFAKVTSFLIANEDNNARLRELRKLQRDGVYMNILMKNLKQFLVDELQGMPRAKYLQTPKPAPQKGDRNLIILLSDWHVGALVFNKDTGGYDFKKLTGQMQSILEQVMAMIDDLNIKNVYMFHVGDLIEHISMRNVNQAFESEFPATHQIAKANRLVIDMLLTLSKHVHVTFGMVTGNHDRFDGNKADKVYNDNATYIVLDILFLLQDTFGQLPNVTLIDNREDTYEFTVKVAGKNIKVKHGDSEKKKDDVKITKHIKEEPIDYLILGHIHTNRIIQEDYARFHIYVSSPMGGNNYAKELNFPTTQGSQMAMVLTEGSDTPYFIPMMFNKEGKVQ</sequence>
<protein>
    <submittedName>
        <fullName evidence="2">Phosphoesterase</fullName>
    </submittedName>
</protein>
<dbReference type="GeneID" id="24607005"/>
<dbReference type="Gene3D" id="3.60.21.10">
    <property type="match status" value="1"/>
</dbReference>
<evidence type="ECO:0000313" key="3">
    <source>
        <dbReference type="Proteomes" id="UP000030206"/>
    </source>
</evidence>
<dbReference type="OrthoDB" id="2564at10239"/>
<dbReference type="GO" id="GO:0016787">
    <property type="term" value="F:hydrolase activity"/>
    <property type="evidence" value="ECO:0007669"/>
    <property type="project" value="InterPro"/>
</dbReference>
<keyword evidence="3" id="KW-1185">Reference proteome</keyword>
<dbReference type="Pfam" id="PF00149">
    <property type="entry name" value="Metallophos"/>
    <property type="match status" value="1"/>
</dbReference>
<feature type="domain" description="Calcineurin-like phosphoesterase" evidence="1">
    <location>
        <begin position="172"/>
        <end position="372"/>
    </location>
</feature>
<gene>
    <name evidence="2" type="ORF">CPT_Mater106</name>
</gene>
<organism evidence="2 3">
    <name type="scientific">Bacillus phage Mater</name>
    <dbReference type="NCBI Taxonomy" id="1540090"/>
    <lineage>
        <taxon>Viruses</taxon>
        <taxon>Duplodnaviria</taxon>
        <taxon>Heunggongvirae</taxon>
        <taxon>Uroviricota</taxon>
        <taxon>Caudoviricetes</taxon>
        <taxon>Herelleviridae</taxon>
        <taxon>Bastillevirinae</taxon>
        <taxon>Matervirus</taxon>
        <taxon>Matervirus mater</taxon>
    </lineage>
</organism>
<dbReference type="InterPro" id="IPR004843">
    <property type="entry name" value="Calcineurin-like_PHP"/>
</dbReference>
<proteinExistence type="predicted"/>
<evidence type="ECO:0000313" key="2">
    <source>
        <dbReference type="EMBL" id="AIW03263.1"/>
    </source>
</evidence>
<dbReference type="InterPro" id="IPR029052">
    <property type="entry name" value="Metallo-depent_PP-like"/>
</dbReference>
<accession>A0A0A0RUM0</accession>
<reference evidence="2 3" key="1">
    <citation type="submission" date="2014-07" db="EMBL/GenBank/DDBJ databases">
        <title>Complete Genome of Bacillus megaterium Myophage Mater.</title>
        <authorList>
            <person name="Lancaster J.C."/>
            <person name="Hodde M.K."/>
            <person name="Hernandez A.C."/>
            <person name="Everett G.F.K."/>
        </authorList>
    </citation>
    <scope>NUCLEOTIDE SEQUENCE [LARGE SCALE GENOMIC DNA]</scope>
</reference>
<name>A0A0A0RUM0_9CAUD</name>
<dbReference type="EMBL" id="KM236245">
    <property type="protein sequence ID" value="AIW03263.1"/>
    <property type="molecule type" value="Genomic_DNA"/>
</dbReference>
<dbReference type="SUPFAM" id="SSF56300">
    <property type="entry name" value="Metallo-dependent phosphatases"/>
    <property type="match status" value="1"/>
</dbReference>
<dbReference type="Proteomes" id="UP000030206">
    <property type="component" value="Segment"/>
</dbReference>
<dbReference type="RefSeq" id="YP_009151065.1">
    <property type="nucleotide sequence ID" value="NC_027366.1"/>
</dbReference>